<gene>
    <name evidence="2" type="ORF">EH244_23765</name>
</gene>
<evidence type="ECO:0000313" key="2">
    <source>
        <dbReference type="EMBL" id="RRH84529.1"/>
    </source>
</evidence>
<comment type="caution">
    <text evidence="2">The sequence shown here is derived from an EMBL/GenBank/DDBJ whole genome shotgun (WGS) entry which is preliminary data.</text>
</comment>
<feature type="domain" description="DUF7710" evidence="1">
    <location>
        <begin position="4"/>
        <end position="88"/>
    </location>
</feature>
<dbReference type="Pfam" id="PF24819">
    <property type="entry name" value="DUF7710"/>
    <property type="match status" value="1"/>
</dbReference>
<sequence>MKEVWVFNGVGGRFPSAIFESKMEAEDWIKNGKLSGVLTKYPVGISVYQWAIDNENFKVKSERDCSPEFIQKFSSAAQEHMHYENGTSD</sequence>
<reference evidence="2 3" key="1">
    <citation type="submission" date="2018-11" db="EMBL/GenBank/DDBJ databases">
        <title>The genome of Variovorax sp T529.</title>
        <authorList>
            <person name="Gao J."/>
        </authorList>
    </citation>
    <scope>NUCLEOTIDE SEQUENCE [LARGE SCALE GENOMIC DNA]</scope>
    <source>
        <strain evidence="2 3">T529</strain>
    </source>
</reference>
<dbReference type="InterPro" id="IPR056127">
    <property type="entry name" value="DUF7710"/>
</dbReference>
<proteinExistence type="predicted"/>
<evidence type="ECO:0000313" key="3">
    <source>
        <dbReference type="Proteomes" id="UP000271590"/>
    </source>
</evidence>
<dbReference type="EMBL" id="RQXU01000018">
    <property type="protein sequence ID" value="RRH84529.1"/>
    <property type="molecule type" value="Genomic_DNA"/>
</dbReference>
<evidence type="ECO:0000259" key="1">
    <source>
        <dbReference type="Pfam" id="PF24819"/>
    </source>
</evidence>
<organism evidence="2 3">
    <name type="scientific">Variovorax beijingensis</name>
    <dbReference type="NCBI Taxonomy" id="2496117"/>
    <lineage>
        <taxon>Bacteria</taxon>
        <taxon>Pseudomonadati</taxon>
        <taxon>Pseudomonadota</taxon>
        <taxon>Betaproteobacteria</taxon>
        <taxon>Burkholderiales</taxon>
        <taxon>Comamonadaceae</taxon>
        <taxon>Variovorax</taxon>
    </lineage>
</organism>
<dbReference type="AlphaFoldDB" id="A0A3P3EDQ3"/>
<accession>A0A3P3EDQ3</accession>
<name>A0A3P3EDQ3_9BURK</name>
<protein>
    <recommendedName>
        <fullName evidence="1">DUF7710 domain-containing protein</fullName>
    </recommendedName>
</protein>
<dbReference type="RefSeq" id="WP_124960783.1">
    <property type="nucleotide sequence ID" value="NZ_RQXU01000018.1"/>
</dbReference>
<dbReference type="Proteomes" id="UP000271590">
    <property type="component" value="Unassembled WGS sequence"/>
</dbReference>